<keyword evidence="1" id="KW-0547">Nucleotide-binding</keyword>
<dbReference type="Pfam" id="PF00158">
    <property type="entry name" value="Sigma54_activat"/>
    <property type="match status" value="1"/>
</dbReference>
<keyword evidence="2" id="KW-0067">ATP-binding</keyword>
<keyword evidence="8" id="KW-1185">Reference proteome</keyword>
<dbReference type="Gene3D" id="1.10.8.60">
    <property type="match status" value="1"/>
</dbReference>
<dbReference type="GO" id="GO:0006355">
    <property type="term" value="P:regulation of DNA-templated transcription"/>
    <property type="evidence" value="ECO:0007669"/>
    <property type="project" value="InterPro"/>
</dbReference>
<dbReference type="GO" id="GO:0043565">
    <property type="term" value="F:sequence-specific DNA binding"/>
    <property type="evidence" value="ECO:0007669"/>
    <property type="project" value="InterPro"/>
</dbReference>
<dbReference type="InterPro" id="IPR025662">
    <property type="entry name" value="Sigma_54_int_dom_ATP-bd_1"/>
</dbReference>
<keyword evidence="3" id="KW-0805">Transcription regulation</keyword>
<dbReference type="InterPro" id="IPR009057">
    <property type="entry name" value="Homeodomain-like_sf"/>
</dbReference>
<dbReference type="InterPro" id="IPR035965">
    <property type="entry name" value="PAS-like_dom_sf"/>
</dbReference>
<dbReference type="SUPFAM" id="SSF52540">
    <property type="entry name" value="P-loop containing nucleoside triphosphate hydrolases"/>
    <property type="match status" value="1"/>
</dbReference>
<dbReference type="STRING" id="1794912.AXX12_08460"/>
<dbReference type="InterPro" id="IPR000014">
    <property type="entry name" value="PAS"/>
</dbReference>
<dbReference type="Proteomes" id="UP000076268">
    <property type="component" value="Unassembled WGS sequence"/>
</dbReference>
<evidence type="ECO:0000313" key="8">
    <source>
        <dbReference type="Proteomes" id="UP000076268"/>
    </source>
</evidence>
<dbReference type="PANTHER" id="PTHR32071:SF57">
    <property type="entry name" value="C4-DICARBOXYLATE TRANSPORT TRANSCRIPTIONAL REGULATORY PROTEIN DCTD"/>
    <property type="match status" value="1"/>
</dbReference>
<evidence type="ECO:0000256" key="4">
    <source>
        <dbReference type="ARBA" id="ARBA00023163"/>
    </source>
</evidence>
<dbReference type="InterPro" id="IPR002078">
    <property type="entry name" value="Sigma_54_int"/>
</dbReference>
<reference evidence="7 8" key="1">
    <citation type="submission" date="2016-02" db="EMBL/GenBank/DDBJ databases">
        <title>Anaerosporomusa subterraneum gen. nov., sp. nov., a spore-forming obligate anaerobe isolated from saprolite.</title>
        <authorList>
            <person name="Choi J.K."/>
            <person name="Shah M."/>
            <person name="Yee N."/>
        </authorList>
    </citation>
    <scope>NUCLEOTIDE SEQUENCE [LARGE SCALE GENOMIC DNA]</scope>
    <source>
        <strain evidence="7 8">RU4</strain>
    </source>
</reference>
<accession>A0A154BRG7</accession>
<evidence type="ECO:0000313" key="7">
    <source>
        <dbReference type="EMBL" id="KYZ76455.1"/>
    </source>
</evidence>
<dbReference type="PANTHER" id="PTHR32071">
    <property type="entry name" value="TRANSCRIPTIONAL REGULATORY PROTEIN"/>
    <property type="match status" value="1"/>
</dbReference>
<dbReference type="Gene3D" id="3.30.450.20">
    <property type="entry name" value="PAS domain"/>
    <property type="match status" value="1"/>
</dbReference>
<evidence type="ECO:0000259" key="5">
    <source>
        <dbReference type="PROSITE" id="PS50045"/>
    </source>
</evidence>
<evidence type="ECO:0008006" key="9">
    <source>
        <dbReference type="Google" id="ProtNLM"/>
    </source>
</evidence>
<dbReference type="SUPFAM" id="SSF55785">
    <property type="entry name" value="PYP-like sensor domain (PAS domain)"/>
    <property type="match status" value="1"/>
</dbReference>
<dbReference type="Gene3D" id="3.40.50.300">
    <property type="entry name" value="P-loop containing nucleotide triphosphate hydrolases"/>
    <property type="match status" value="1"/>
</dbReference>
<dbReference type="GO" id="GO:0005524">
    <property type="term" value="F:ATP binding"/>
    <property type="evidence" value="ECO:0007669"/>
    <property type="project" value="UniProtKB-KW"/>
</dbReference>
<dbReference type="InterPro" id="IPR002197">
    <property type="entry name" value="HTH_Fis"/>
</dbReference>
<dbReference type="FunFam" id="3.40.50.300:FF:000006">
    <property type="entry name" value="DNA-binding transcriptional regulator NtrC"/>
    <property type="match status" value="1"/>
</dbReference>
<evidence type="ECO:0000256" key="3">
    <source>
        <dbReference type="ARBA" id="ARBA00023015"/>
    </source>
</evidence>
<dbReference type="PROSITE" id="PS50045">
    <property type="entry name" value="SIGMA54_INTERACT_4"/>
    <property type="match status" value="1"/>
</dbReference>
<dbReference type="SMART" id="SM00382">
    <property type="entry name" value="AAA"/>
    <property type="match status" value="1"/>
</dbReference>
<dbReference type="AlphaFoldDB" id="A0A154BRG7"/>
<comment type="caution">
    <text evidence="7">The sequence shown here is derived from an EMBL/GenBank/DDBJ whole genome shotgun (WGS) entry which is preliminary data.</text>
</comment>
<keyword evidence="4" id="KW-0804">Transcription</keyword>
<dbReference type="CDD" id="cd00130">
    <property type="entry name" value="PAS"/>
    <property type="match status" value="1"/>
</dbReference>
<feature type="domain" description="Sigma-54 factor interaction" evidence="5">
    <location>
        <begin position="148"/>
        <end position="378"/>
    </location>
</feature>
<name>A0A154BRG7_ANASB</name>
<dbReference type="PROSITE" id="PS00675">
    <property type="entry name" value="SIGMA54_INTERACT_1"/>
    <property type="match status" value="1"/>
</dbReference>
<dbReference type="SUPFAM" id="SSF46689">
    <property type="entry name" value="Homeodomain-like"/>
    <property type="match status" value="1"/>
</dbReference>
<dbReference type="InterPro" id="IPR058031">
    <property type="entry name" value="AAA_lid_NorR"/>
</dbReference>
<dbReference type="InterPro" id="IPR003593">
    <property type="entry name" value="AAA+_ATPase"/>
</dbReference>
<dbReference type="Gene3D" id="1.10.10.60">
    <property type="entry name" value="Homeodomain-like"/>
    <property type="match status" value="1"/>
</dbReference>
<evidence type="ECO:0000256" key="2">
    <source>
        <dbReference type="ARBA" id="ARBA00022840"/>
    </source>
</evidence>
<gene>
    <name evidence="7" type="ORF">AXX12_08460</name>
</gene>
<organism evidence="7 8">
    <name type="scientific">Anaerosporomusa subterranea</name>
    <dbReference type="NCBI Taxonomy" id="1794912"/>
    <lineage>
        <taxon>Bacteria</taxon>
        <taxon>Bacillati</taxon>
        <taxon>Bacillota</taxon>
        <taxon>Negativicutes</taxon>
        <taxon>Acetonemataceae</taxon>
        <taxon>Anaerosporomusa</taxon>
    </lineage>
</organism>
<evidence type="ECO:0000259" key="6">
    <source>
        <dbReference type="PROSITE" id="PS50112"/>
    </source>
</evidence>
<sequence length="458" mass="51569">MLDFSQSKEMIYKALESMAGFVITDTEGRIVYLSQRYADILEVDAAEAVGKLAANIIPHTRMQIVTQTGREEIGMIFKLKNGESILVNRIPIKVDDKVIGAFAFSTFSTGELNTAATIDRVQRLNQEVCQYKKELKELRGAKYSIDQIIGASPAIHKIKETIRKVSQTKSTVLITGETGTGKELVAHAIHQLSPRNHHSFIRVNCAAIPPDLLESELFGYEEGAFTGAKRGGKLGKFEMANYGTLLLDEINQMPIYLQSKLLRVIQESEVERVGGNKLIDIDVRLIFTTNQDLLELVRKGDFREDLYYRINVVTVDVPPLRHRKEDIPSLVNYFVKKINREIGLHITNVEDEVMNLFQTHDWPGNIRELGYVLERAANIQLSGSIGMDCFENLILRIQNESSNVSRDSGLASARAQAEKEKILQALNMANGNVKLASQFLKIHRSVLYDKIKKYCITI</sequence>
<dbReference type="CDD" id="cd00009">
    <property type="entry name" value="AAA"/>
    <property type="match status" value="1"/>
</dbReference>
<dbReference type="InterPro" id="IPR027417">
    <property type="entry name" value="P-loop_NTPase"/>
</dbReference>
<feature type="domain" description="PAS" evidence="6">
    <location>
        <begin position="7"/>
        <end position="51"/>
    </location>
</feature>
<dbReference type="Pfam" id="PF02954">
    <property type="entry name" value="HTH_8"/>
    <property type="match status" value="1"/>
</dbReference>
<dbReference type="RefSeq" id="WP_082816800.1">
    <property type="nucleotide sequence ID" value="NZ_LSGP01000017.1"/>
</dbReference>
<protein>
    <recommendedName>
        <fullName evidence="9">Fis family transcriptional regulator</fullName>
    </recommendedName>
</protein>
<evidence type="ECO:0000256" key="1">
    <source>
        <dbReference type="ARBA" id="ARBA00022741"/>
    </source>
</evidence>
<dbReference type="EMBL" id="LSGP01000017">
    <property type="protein sequence ID" value="KYZ76455.1"/>
    <property type="molecule type" value="Genomic_DNA"/>
</dbReference>
<dbReference type="PROSITE" id="PS50112">
    <property type="entry name" value="PAS"/>
    <property type="match status" value="1"/>
</dbReference>
<proteinExistence type="predicted"/>
<dbReference type="Pfam" id="PF25601">
    <property type="entry name" value="AAA_lid_14"/>
    <property type="match status" value="1"/>
</dbReference>
<dbReference type="OrthoDB" id="9803970at2"/>